<reference evidence="6 7" key="1">
    <citation type="submission" date="2012-05" db="EMBL/GenBank/DDBJ databases">
        <title>Noncontiguous Finished plasmid 1 of genome of Chamaesiphon sp. PCC 6605.</title>
        <authorList>
            <consortium name="US DOE Joint Genome Institute"/>
            <person name="Gugger M."/>
            <person name="Coursin T."/>
            <person name="Rippka R."/>
            <person name="Tandeau De Marsac N."/>
            <person name="Huntemann M."/>
            <person name="Wei C.-L."/>
            <person name="Han J."/>
            <person name="Detter J.C."/>
            <person name="Han C."/>
            <person name="Tapia R."/>
            <person name="Chen A."/>
            <person name="Kyrpides N."/>
            <person name="Mavromatis K."/>
            <person name="Markowitz V."/>
            <person name="Szeto E."/>
            <person name="Ivanova N."/>
            <person name="Pagani I."/>
            <person name="Pati A."/>
            <person name="Goodwin L."/>
            <person name="Nordberg H.P."/>
            <person name="Cantor M.N."/>
            <person name="Hua S.X."/>
            <person name="Woyke T."/>
            <person name="Kerfeld C.A."/>
        </authorList>
    </citation>
    <scope>NUCLEOTIDE SEQUENCE [LARGE SCALE GENOMIC DNA]</scope>
    <source>
        <strain evidence="7">ATCC 27169 / PCC 6605</strain>
        <plasmid evidence="7">Plasmid pCHA6605.01</plasmid>
    </source>
</reference>
<sequence length="347" mass="40575">MTLSIDREPDTVLSPKLKLKQIVQSLPKSVFVKDNNQAWLMVIKTIVAVTLGMAAIAVAPWYLLPLAWVFTGTAMTGCFVIGHDCAHRSFSTSRKVNDLVGHLFMLTLIYPFHGWRYGHNHHHKHTNKMDVDNAWQPWRPEDYKAAPTWLQVFYQAMRGRLWWLASLPHWALVHFNWRKFPAGKTRDDVKFSALVVIIVAAVMFPVMIGTVGIWGFVKFWLLPWLVYHFWMSTFTIVHHTAADIPFTPEGEWNEAIAQLSGTVHCDYPRWVEFLCHDINVHVPHHISTAIPSYRLRQAHAIIKANWGEYIKERKFTWEMMKDITDKCHLYEQNEFYQTFREFDAKDN</sequence>
<proteinExistence type="inferred from homology"/>
<accession>K9UQH9</accession>
<keyword evidence="3" id="KW-0408">Iron</keyword>
<keyword evidence="7" id="KW-1185">Reference proteome</keyword>
<keyword evidence="6" id="KW-0614">Plasmid</keyword>
<dbReference type="PANTHER" id="PTHR32100">
    <property type="entry name" value="OMEGA-6 FATTY ACID DESATURASE, CHLOROPLASTIC"/>
    <property type="match status" value="1"/>
</dbReference>
<geneLocation type="plasmid" evidence="6 7">
    <name>pCHA6605.01</name>
</geneLocation>
<protein>
    <submittedName>
        <fullName evidence="6">Fatty acid desaturase</fullName>
    </submittedName>
</protein>
<dbReference type="HOGENOM" id="CLU_033094_3_1_3"/>
<dbReference type="GO" id="GO:0006629">
    <property type="term" value="P:lipid metabolic process"/>
    <property type="evidence" value="ECO:0007669"/>
    <property type="project" value="InterPro"/>
</dbReference>
<name>K9UQH9_CHAP6</name>
<dbReference type="RefSeq" id="WP_015328825.1">
    <property type="nucleotide sequence ID" value="NC_020053.1"/>
</dbReference>
<dbReference type="KEGG" id="cmp:Cha6605_6102"/>
<dbReference type="AlphaFoldDB" id="K9UQH9"/>
<dbReference type="PATRIC" id="fig|1173020.3.peg.6999"/>
<feature type="transmembrane region" description="Helical" evidence="4">
    <location>
        <begin position="68"/>
        <end position="87"/>
    </location>
</feature>
<evidence type="ECO:0000313" key="6">
    <source>
        <dbReference type="EMBL" id="AFY96938.1"/>
    </source>
</evidence>
<evidence type="ECO:0000256" key="1">
    <source>
        <dbReference type="ARBA" id="ARBA00001954"/>
    </source>
</evidence>
<dbReference type="EMBL" id="CP003601">
    <property type="protein sequence ID" value="AFY96938.1"/>
    <property type="molecule type" value="Genomic_DNA"/>
</dbReference>
<dbReference type="eggNOG" id="COG3239">
    <property type="taxonomic scope" value="Bacteria"/>
</dbReference>
<feature type="domain" description="Fatty acid desaturase" evidence="5">
    <location>
        <begin position="60"/>
        <end position="310"/>
    </location>
</feature>
<evidence type="ECO:0000256" key="4">
    <source>
        <dbReference type="SAM" id="Phobius"/>
    </source>
</evidence>
<feature type="transmembrane region" description="Helical" evidence="4">
    <location>
        <begin position="38"/>
        <end position="62"/>
    </location>
</feature>
<evidence type="ECO:0000313" key="7">
    <source>
        <dbReference type="Proteomes" id="UP000010366"/>
    </source>
</evidence>
<dbReference type="Proteomes" id="UP000010366">
    <property type="component" value="Plasmid pCHA6605.01"/>
</dbReference>
<evidence type="ECO:0000256" key="2">
    <source>
        <dbReference type="ARBA" id="ARBA00008749"/>
    </source>
</evidence>
<comment type="similarity">
    <text evidence="2">Belongs to the fatty acid desaturase type 2 family.</text>
</comment>
<dbReference type="OrthoDB" id="9769653at2"/>
<organism evidence="6 7">
    <name type="scientific">Chamaesiphon minutus (strain ATCC 27169 / PCC 6605)</name>
    <dbReference type="NCBI Taxonomy" id="1173020"/>
    <lineage>
        <taxon>Bacteria</taxon>
        <taxon>Bacillati</taxon>
        <taxon>Cyanobacteriota</taxon>
        <taxon>Cyanophyceae</taxon>
        <taxon>Gomontiellales</taxon>
        <taxon>Chamaesiphonaceae</taxon>
        <taxon>Chamaesiphon</taxon>
    </lineage>
</organism>
<dbReference type="InterPro" id="IPR012171">
    <property type="entry name" value="Fatty_acid_desaturase"/>
</dbReference>
<keyword evidence="4" id="KW-0812">Transmembrane</keyword>
<feature type="transmembrane region" description="Helical" evidence="4">
    <location>
        <begin position="189"/>
        <end position="214"/>
    </location>
</feature>
<evidence type="ECO:0000256" key="3">
    <source>
        <dbReference type="ARBA" id="ARBA00023004"/>
    </source>
</evidence>
<dbReference type="InterPro" id="IPR005804">
    <property type="entry name" value="FA_desaturase_dom"/>
</dbReference>
<gene>
    <name evidence="6" type="ORF">Cha6605_6102</name>
</gene>
<dbReference type="CDD" id="cd03507">
    <property type="entry name" value="Delta12-FADS-like"/>
    <property type="match status" value="1"/>
</dbReference>
<keyword evidence="4" id="KW-1133">Transmembrane helix</keyword>
<comment type="cofactor">
    <cofactor evidence="1">
        <name>Fe(2+)</name>
        <dbReference type="ChEBI" id="CHEBI:29033"/>
    </cofactor>
</comment>
<dbReference type="Pfam" id="PF00487">
    <property type="entry name" value="FA_desaturase"/>
    <property type="match status" value="1"/>
</dbReference>
<evidence type="ECO:0000259" key="5">
    <source>
        <dbReference type="Pfam" id="PF00487"/>
    </source>
</evidence>
<keyword evidence="4" id="KW-0472">Membrane</keyword>
<dbReference type="GO" id="GO:0016491">
    <property type="term" value="F:oxidoreductase activity"/>
    <property type="evidence" value="ECO:0007669"/>
    <property type="project" value="InterPro"/>
</dbReference>